<feature type="compositionally biased region" description="Pro residues" evidence="4">
    <location>
        <begin position="882"/>
        <end position="894"/>
    </location>
</feature>
<feature type="region of interest" description="Disordered" evidence="4">
    <location>
        <begin position="507"/>
        <end position="531"/>
    </location>
</feature>
<gene>
    <name evidence="7 8 9 10 11" type="primary">LOC106063206</name>
</gene>
<dbReference type="SUPFAM" id="SSF57850">
    <property type="entry name" value="RING/U-box"/>
    <property type="match status" value="1"/>
</dbReference>
<organism evidence="6 10">
    <name type="scientific">Biomphalaria glabrata</name>
    <name type="common">Bloodfluke planorb</name>
    <name type="synonym">Freshwater snail</name>
    <dbReference type="NCBI Taxonomy" id="6526"/>
    <lineage>
        <taxon>Eukaryota</taxon>
        <taxon>Metazoa</taxon>
        <taxon>Spiralia</taxon>
        <taxon>Lophotrochozoa</taxon>
        <taxon>Mollusca</taxon>
        <taxon>Gastropoda</taxon>
        <taxon>Heterobranchia</taxon>
        <taxon>Euthyneura</taxon>
        <taxon>Panpulmonata</taxon>
        <taxon>Hygrophila</taxon>
        <taxon>Lymnaeoidea</taxon>
        <taxon>Planorbidae</taxon>
        <taxon>Biomphalaria</taxon>
    </lineage>
</organism>
<dbReference type="OMA" id="NFCAVEY"/>
<sequence>MEDDQMASGSGDVVPMSWLPSPSVDMTTIKQTDQNADASTLDLAAPAVEAVPMAAVSCEPPDPASSMNFIIVAEAAAEEATSALYQDLDSVQSAWANPDLAPSEMEAEDSHSASADLLPSVHTEPTIDCGMHTILSHLSDLSDDTASSVTEESSLCRSSLHHRRSSGPSSVICASPGSGSSLFQCSSFSERNDSGSLSDFLTIDQSPGSDDAWDPLNPYGLFNLPEPLGSSGSSRSRLWAEPTFLRRERDGYNIFNLNNEDSNEEGREELSPPSSPINPVNLFSPASARSQACSNGRSASNSDLESWDFMDCNRHHSFNKNESPAVQDHGGNAGDRSEANSSSNQHEGQNSDMPAIHNYSGSLAEMMTTSDSNMPFHRRSHRDLTEEMVEMVFVQEGMAFSLPVPKGGKKSGDVPGGSKTTKERGRQAWDLSSKRVSNGAGPSTSYSLENRESFLDINPSTTCSSIASSSSSILSEAASGSRSEQRNTQASDECAFLSSLVEGIGSRNVSGSPSSTANNIGSDDGDSTDGRQQLLSFLEPYPHARSPTGPSEEFESGTDTKYIFHRHSSPPNILDTLLTRTSPVTSASCSNSFSRSDASIIDSLLSMPRPPSISDDSDVEVVMVEPRNNQATVVVDLTTESDEGVDIIEADEDHNTHLPSVSQSEQATTTTSSVVQSQHATQEVNGDSGERTMSPPQLFRPTSFAQNRGPRIPVGPWRMDENVLTGPIVRRLQPTHHSSSGRLASFPSFNSHEGHPEPSGSSSNSGDPSSGDSRSHSTVCCQCQCQRCLQKTPLNLMPRAMMNPWQVHQVWENETRPENPLRARGHKHHMCEGCAHASPCPHLTNSSNQSARISNPALPPAPSNPVPPPAPPKPSPRNGNPSLPPPPTSNPMPPSTCQSATSSSAPINPFSSAASSLPSPLSLPPQLHQLHHHHHHHHHVTRPFQPLAHRPDPLGAHSSSRQNYFRTGGPIIHHHLPQHIGIAANRQHHHPPPQAHIHHHHYHPATEILFRSNSSPTSLLHYPSGPGAQSIPTPAPSVQPPPPCMHASPLCVSACSHSGCLPPPPPSVINSQVSGGSRSMARGHIGPMSLDTMPIQPVQQSAINQMPTFSMTRLRPPAAHQQLPAGPSISSSQQQSHPQMGLPSGASAASLLSQAGPEAGQHLHSHQGGPSGAAHMHQHSGMLCDHTHGHPHPHHDTRRMMVSPSGDVPVMLTRLIRNNEYPWGDLMPYPSMPVHVPYHQFVVDRQMMDLVNEFHPYRQTLGPRHMPMDRRHPHFDMSHCNVMGATQEVIERNTLPHKYKKVETSNSGDAGADSNHQEKCTICLSEFETGEDVRRLPCMHLFHSECVDQWLATNKNCPICRVDIEAGAFKGIMYLGGASSSQ</sequence>
<evidence type="ECO:0000313" key="8">
    <source>
        <dbReference type="RefSeq" id="XP_055860832.1"/>
    </source>
</evidence>
<proteinExistence type="predicted"/>
<dbReference type="RefSeq" id="XP_055860834.1">
    <property type="nucleotide sequence ID" value="XM_056004859.1"/>
</dbReference>
<dbReference type="SMART" id="SM00184">
    <property type="entry name" value="RING"/>
    <property type="match status" value="1"/>
</dbReference>
<protein>
    <submittedName>
        <fullName evidence="7 8">Uncharacterized protein LOC106063206 isoform X1</fullName>
    </submittedName>
</protein>
<accession>A0A9W2YDI9</accession>
<dbReference type="OrthoDB" id="6130113at2759"/>
<evidence type="ECO:0000313" key="9">
    <source>
        <dbReference type="RefSeq" id="XP_055860833.1"/>
    </source>
</evidence>
<feature type="compositionally biased region" description="Low complexity" evidence="4">
    <location>
        <begin position="911"/>
        <end position="928"/>
    </location>
</feature>
<feature type="region of interest" description="Disordered" evidence="4">
    <location>
        <begin position="655"/>
        <end position="718"/>
    </location>
</feature>
<feature type="region of interest" description="Disordered" evidence="4">
    <location>
        <begin position="403"/>
        <end position="447"/>
    </location>
</feature>
<keyword evidence="2" id="KW-0862">Zinc</keyword>
<feature type="compositionally biased region" description="Polar residues" evidence="4">
    <location>
        <begin position="507"/>
        <end position="521"/>
    </location>
</feature>
<dbReference type="Proteomes" id="UP001165740">
    <property type="component" value="Chromosome 11"/>
</dbReference>
<dbReference type="PROSITE" id="PS50089">
    <property type="entry name" value="ZF_RING_2"/>
    <property type="match status" value="1"/>
</dbReference>
<feature type="compositionally biased region" description="Pro residues" evidence="4">
    <location>
        <begin position="857"/>
        <end position="875"/>
    </location>
</feature>
<feature type="region of interest" description="Disordered" evidence="4">
    <location>
        <begin position="318"/>
        <end position="357"/>
    </location>
</feature>
<evidence type="ECO:0000256" key="3">
    <source>
        <dbReference type="PROSITE-ProRule" id="PRU00175"/>
    </source>
</evidence>
<dbReference type="RefSeq" id="XP_055860835.1">
    <property type="nucleotide sequence ID" value="XM_056004860.1"/>
</dbReference>
<keyword evidence="1 3" id="KW-0863">Zinc-finger</keyword>
<evidence type="ECO:0000256" key="4">
    <source>
        <dbReference type="SAM" id="MobiDB-lite"/>
    </source>
</evidence>
<dbReference type="InterPro" id="IPR001841">
    <property type="entry name" value="Znf_RING"/>
</dbReference>
<feature type="compositionally biased region" description="Low complexity" evidence="4">
    <location>
        <begin position="1128"/>
        <end position="1157"/>
    </location>
</feature>
<feature type="compositionally biased region" description="Polar residues" evidence="4">
    <location>
        <begin position="339"/>
        <end position="352"/>
    </location>
</feature>
<evidence type="ECO:0000256" key="1">
    <source>
        <dbReference type="ARBA" id="ARBA00022771"/>
    </source>
</evidence>
<feature type="compositionally biased region" description="Polar residues" evidence="4">
    <location>
        <begin position="896"/>
        <end position="910"/>
    </location>
</feature>
<evidence type="ECO:0000313" key="10">
    <source>
        <dbReference type="RefSeq" id="XP_055860834.1"/>
    </source>
</evidence>
<dbReference type="GO" id="GO:0008270">
    <property type="term" value="F:zinc ion binding"/>
    <property type="evidence" value="ECO:0007669"/>
    <property type="project" value="UniProtKB-KW"/>
</dbReference>
<evidence type="ECO:0000313" key="6">
    <source>
        <dbReference type="Proteomes" id="UP001165740"/>
    </source>
</evidence>
<name>A0A9W2YDI9_BIOGL</name>
<feature type="compositionally biased region" description="Low complexity" evidence="4">
    <location>
        <begin position="660"/>
        <end position="682"/>
    </location>
</feature>
<feature type="compositionally biased region" description="Polar residues" evidence="4">
    <location>
        <begin position="434"/>
        <end position="447"/>
    </location>
</feature>
<dbReference type="RefSeq" id="XP_055860832.1">
    <property type="nucleotide sequence ID" value="XM_056004857.1"/>
</dbReference>
<reference evidence="7 8" key="1">
    <citation type="submission" date="2025-04" db="UniProtKB">
        <authorList>
            <consortium name="RefSeq"/>
        </authorList>
    </citation>
    <scope>IDENTIFICATION</scope>
</reference>
<feature type="domain" description="RING-type" evidence="5">
    <location>
        <begin position="1320"/>
        <end position="1361"/>
    </location>
</feature>
<dbReference type="RefSeq" id="XP_055860833.1">
    <property type="nucleotide sequence ID" value="XM_056004858.1"/>
</dbReference>
<dbReference type="InterPro" id="IPR013083">
    <property type="entry name" value="Znf_RING/FYVE/PHD"/>
</dbReference>
<dbReference type="Pfam" id="PF13639">
    <property type="entry name" value="zf-RING_2"/>
    <property type="match status" value="1"/>
</dbReference>
<keyword evidence="1 3" id="KW-0479">Metal-binding</keyword>
<feature type="compositionally biased region" description="Low complexity" evidence="4">
    <location>
        <begin position="757"/>
        <end position="772"/>
    </location>
</feature>
<evidence type="ECO:0000313" key="11">
    <source>
        <dbReference type="RefSeq" id="XP_055860835.1"/>
    </source>
</evidence>
<feature type="region of interest" description="Disordered" evidence="4">
    <location>
        <begin position="1118"/>
        <end position="1200"/>
    </location>
</feature>
<feature type="region of interest" description="Disordered" evidence="4">
    <location>
        <begin position="733"/>
        <end position="773"/>
    </location>
</feature>
<dbReference type="Gene3D" id="3.30.40.10">
    <property type="entry name" value="Zinc/RING finger domain, C3HC4 (zinc finger)"/>
    <property type="match status" value="1"/>
</dbReference>
<dbReference type="CDD" id="cd16474">
    <property type="entry name" value="RING-H2_RNF111-like"/>
    <property type="match status" value="1"/>
</dbReference>
<evidence type="ECO:0000313" key="7">
    <source>
        <dbReference type="RefSeq" id="XP_055860831.1"/>
    </source>
</evidence>
<feature type="compositionally biased region" description="Polar residues" evidence="4">
    <location>
        <begin position="735"/>
        <end position="750"/>
    </location>
</feature>
<dbReference type="PANTHER" id="PTHR45676">
    <property type="entry name" value="RING-H2 FINGER PROTEIN ATL51-RELATED"/>
    <property type="match status" value="1"/>
</dbReference>
<keyword evidence="6" id="KW-1185">Reference proteome</keyword>
<feature type="compositionally biased region" description="Polar residues" evidence="4">
    <location>
        <begin position="843"/>
        <end position="853"/>
    </location>
</feature>
<evidence type="ECO:0000256" key="2">
    <source>
        <dbReference type="ARBA" id="ARBA00022833"/>
    </source>
</evidence>
<feature type="region of interest" description="Disordered" evidence="4">
    <location>
        <begin position="255"/>
        <end position="283"/>
    </location>
</feature>
<dbReference type="FunFam" id="3.30.40.10:FF:000388">
    <property type="entry name" value="Putative RING zinc finger domain superfamily protein"/>
    <property type="match status" value="1"/>
</dbReference>
<feature type="region of interest" description="Disordered" evidence="4">
    <location>
        <begin position="843"/>
        <end position="972"/>
    </location>
</feature>
<feature type="compositionally biased region" description="Basic residues" evidence="4">
    <location>
        <begin position="929"/>
        <end position="941"/>
    </location>
</feature>
<dbReference type="RefSeq" id="XP_055860831.1">
    <property type="nucleotide sequence ID" value="XM_056004856.1"/>
</dbReference>
<evidence type="ECO:0000259" key="5">
    <source>
        <dbReference type="PROSITE" id="PS50089"/>
    </source>
</evidence>
<dbReference type="GeneID" id="106063206"/>